<feature type="region of interest" description="Disordered" evidence="1">
    <location>
        <begin position="463"/>
        <end position="543"/>
    </location>
</feature>
<feature type="compositionally biased region" description="Acidic residues" evidence="1">
    <location>
        <begin position="1"/>
        <end position="28"/>
    </location>
</feature>
<gene>
    <name evidence="2" type="ORF">Fcan01_07959</name>
</gene>
<feature type="compositionally biased region" description="Basic and acidic residues" evidence="1">
    <location>
        <begin position="593"/>
        <end position="663"/>
    </location>
</feature>
<reference evidence="2 3" key="1">
    <citation type="submission" date="2015-12" db="EMBL/GenBank/DDBJ databases">
        <title>The genome of Folsomia candida.</title>
        <authorList>
            <person name="Faddeeva A."/>
            <person name="Derks M.F."/>
            <person name="Anvar Y."/>
            <person name="Smit S."/>
            <person name="Van Straalen N."/>
            <person name="Roelofs D."/>
        </authorList>
    </citation>
    <scope>NUCLEOTIDE SEQUENCE [LARGE SCALE GENOMIC DNA]</scope>
    <source>
        <strain evidence="2 3">VU population</strain>
        <tissue evidence="2">Whole body</tissue>
    </source>
</reference>
<feature type="compositionally biased region" description="Acidic residues" evidence="1">
    <location>
        <begin position="48"/>
        <end position="76"/>
    </location>
</feature>
<name>A0A226EKX3_FOLCA</name>
<evidence type="ECO:0000313" key="3">
    <source>
        <dbReference type="Proteomes" id="UP000198287"/>
    </source>
</evidence>
<feature type="compositionally biased region" description="Polar residues" evidence="1">
    <location>
        <begin position="583"/>
        <end position="592"/>
    </location>
</feature>
<feature type="region of interest" description="Disordered" evidence="1">
    <location>
        <begin position="716"/>
        <end position="742"/>
    </location>
</feature>
<feature type="compositionally biased region" description="Acidic residues" evidence="1">
    <location>
        <begin position="122"/>
        <end position="144"/>
    </location>
</feature>
<proteinExistence type="predicted"/>
<keyword evidence="3" id="KW-1185">Reference proteome</keyword>
<evidence type="ECO:0000256" key="1">
    <source>
        <dbReference type="SAM" id="MobiDB-lite"/>
    </source>
</evidence>
<protein>
    <submittedName>
        <fullName evidence="2">Uncharacterized protein</fullName>
    </submittedName>
</protein>
<sequence length="818" mass="92739">MDLSDGSDGEGDYELDENALLGSDDEDAGIVQPRYSKFSESSANPQGFEDEEHTVAEDGDVLDLELNEDDGLEFADDPPMCPSNSEKVAPVRVVTISNASDSLRNNVVAPNTDGYQHQMPENYEDYTDDYEDSGRFDEDDDDDGDRNTRTRFHSERNTEDMITSSQQIKPNSFPIQTLGSGKQAAPADNHNNNQRNWGRNPNHGQQHQPSQFPRPRFHGMRNSLLGDRPRGNQNFNQFHRPRGIGVRMDGLGLRPPIPQFQGGRGFAGYNQPPRIPNPHCPPQIMEQGPHHPFPNQTPPRPRMQGPSPANMLNAQGMGQNNPRLPMQMRQPRPIIRPRGGGTNMSRPHMPPNQWRNQRLPQGQNQFPRMPMNPGLLGQPNINNNNNMNYMPGPPGPNMFSPQEAHLFMEQGLIRPEMPPPQMPGVQFNPFTGQPIQPFPQPQQVGFPGGQQQGQHGLSLMVTPPHEMYPHNNNTNNNNVPQQQNPFFQQQQPPPREHVQYSQHLNRWPEPQANSWPATPPHGPTMPSNYNLPAHMGTNPNQNNDVFVHQQQQQLQMVDHNLHSGGSRTDETQNYRMNQLTHDNYQREQSSSELDSRAHGQKQDRHTSRSDHDRKSEASSYDRRSYADRNEYSRSHDRYPIKRKYDEESPHRSYDKLPKSRCERLPSPPPTDPKTDELLKIREEAKKTIGLDDEYIRKLEAQAKLREEILRKKAASRKKLTGSDEPDTVTAQHDTIRQKASSRSSIYINPKAFTGDLNPLDGAESESAKSMHLYTNSAGITTKPRKVLKIVKDKYGNIISKSKVIVVPKQHQDARTTSA</sequence>
<evidence type="ECO:0000313" key="2">
    <source>
        <dbReference type="EMBL" id="OXA57644.1"/>
    </source>
</evidence>
<feature type="compositionally biased region" description="Polar residues" evidence="1">
    <location>
        <begin position="160"/>
        <end position="180"/>
    </location>
</feature>
<feature type="compositionally biased region" description="Polar residues" evidence="1">
    <location>
        <begin position="104"/>
        <end position="115"/>
    </location>
</feature>
<organism evidence="2 3">
    <name type="scientific">Folsomia candida</name>
    <name type="common">Springtail</name>
    <dbReference type="NCBI Taxonomy" id="158441"/>
    <lineage>
        <taxon>Eukaryota</taxon>
        <taxon>Metazoa</taxon>
        <taxon>Ecdysozoa</taxon>
        <taxon>Arthropoda</taxon>
        <taxon>Hexapoda</taxon>
        <taxon>Collembola</taxon>
        <taxon>Entomobryomorpha</taxon>
        <taxon>Isotomoidea</taxon>
        <taxon>Isotomidae</taxon>
        <taxon>Proisotominae</taxon>
        <taxon>Folsomia</taxon>
    </lineage>
</organism>
<comment type="caution">
    <text evidence="2">The sequence shown here is derived from an EMBL/GenBank/DDBJ whole genome shotgun (WGS) entry which is preliminary data.</text>
</comment>
<feature type="region of interest" description="Disordered" evidence="1">
    <location>
        <begin position="583"/>
        <end position="675"/>
    </location>
</feature>
<feature type="compositionally biased region" description="Low complexity" evidence="1">
    <location>
        <begin position="471"/>
        <end position="490"/>
    </location>
</feature>
<feature type="compositionally biased region" description="Polar residues" evidence="1">
    <location>
        <begin position="728"/>
        <end position="742"/>
    </location>
</feature>
<feature type="region of interest" description="Disordered" evidence="1">
    <location>
        <begin position="104"/>
        <end position="232"/>
    </location>
</feature>
<accession>A0A226EKX3</accession>
<dbReference type="AlphaFoldDB" id="A0A226EKX3"/>
<dbReference type="Proteomes" id="UP000198287">
    <property type="component" value="Unassembled WGS sequence"/>
</dbReference>
<feature type="compositionally biased region" description="Basic and acidic residues" evidence="1">
    <location>
        <begin position="145"/>
        <end position="159"/>
    </location>
</feature>
<feature type="compositionally biased region" description="Low complexity" evidence="1">
    <location>
        <begin position="189"/>
        <end position="203"/>
    </location>
</feature>
<feature type="region of interest" description="Disordered" evidence="1">
    <location>
        <begin position="1"/>
        <end position="88"/>
    </location>
</feature>
<dbReference type="OrthoDB" id="10690153at2759"/>
<dbReference type="EMBL" id="LNIX01000003">
    <property type="protein sequence ID" value="OXA57644.1"/>
    <property type="molecule type" value="Genomic_DNA"/>
</dbReference>